<dbReference type="PROSITE" id="PS51257">
    <property type="entry name" value="PROKAR_LIPOPROTEIN"/>
    <property type="match status" value="1"/>
</dbReference>
<keyword evidence="4" id="KW-0676">Redox-active center</keyword>
<dbReference type="InterPro" id="IPR013766">
    <property type="entry name" value="Thioredoxin_domain"/>
</dbReference>
<gene>
    <name evidence="6" type="ORF">CCAND38_240083</name>
</gene>
<dbReference type="GO" id="GO:0030313">
    <property type="term" value="C:cell envelope"/>
    <property type="evidence" value="ECO:0007669"/>
    <property type="project" value="UniProtKB-SubCell"/>
</dbReference>
<dbReference type="CDD" id="cd02966">
    <property type="entry name" value="TlpA_like_family"/>
    <property type="match status" value="1"/>
</dbReference>
<keyword evidence="7" id="KW-1185">Reference proteome</keyword>
<dbReference type="InterPro" id="IPR012336">
    <property type="entry name" value="Thioredoxin-like_fold"/>
</dbReference>
<dbReference type="InterPro" id="IPR036249">
    <property type="entry name" value="Thioredoxin-like_sf"/>
</dbReference>
<keyword evidence="2" id="KW-0201">Cytochrome c-type biogenesis</keyword>
<dbReference type="SUPFAM" id="SSF52833">
    <property type="entry name" value="Thioredoxin-like"/>
    <property type="match status" value="1"/>
</dbReference>
<dbReference type="RefSeq" id="WP_052458120.1">
    <property type="nucleotide sequence ID" value="NZ_CDOI01000134.1"/>
</dbReference>
<dbReference type="AlphaFoldDB" id="A0A0B7I632"/>
<evidence type="ECO:0000256" key="3">
    <source>
        <dbReference type="ARBA" id="ARBA00023157"/>
    </source>
</evidence>
<comment type="subcellular location">
    <subcellularLocation>
        <location evidence="1">Cell envelope</location>
    </subcellularLocation>
</comment>
<evidence type="ECO:0000313" key="6">
    <source>
        <dbReference type="EMBL" id="CEN45557.1"/>
    </source>
</evidence>
<dbReference type="GO" id="GO:0017004">
    <property type="term" value="P:cytochrome complex assembly"/>
    <property type="evidence" value="ECO:0007669"/>
    <property type="project" value="UniProtKB-KW"/>
</dbReference>
<evidence type="ECO:0000256" key="4">
    <source>
        <dbReference type="ARBA" id="ARBA00023284"/>
    </source>
</evidence>
<dbReference type="Gene3D" id="3.40.30.10">
    <property type="entry name" value="Glutaredoxin"/>
    <property type="match status" value="1"/>
</dbReference>
<feature type="domain" description="Thioredoxin" evidence="5">
    <location>
        <begin position="311"/>
        <end position="467"/>
    </location>
</feature>
<reference evidence="6 7" key="1">
    <citation type="submission" date="2015-01" db="EMBL/GenBank/DDBJ databases">
        <authorList>
            <person name="Xiang T."/>
            <person name="Song Y."/>
            <person name="Huang L."/>
            <person name="Wang B."/>
            <person name="Wu P."/>
        </authorList>
    </citation>
    <scope>NUCLEOTIDE SEQUENCE [LARGE SCALE GENOMIC DNA]</scope>
    <source>
        <strain evidence="6 7">CcD38</strain>
    </source>
</reference>
<protein>
    <recommendedName>
        <fullName evidence="5">Thioredoxin domain-containing protein</fullName>
    </recommendedName>
</protein>
<dbReference type="PANTHER" id="PTHR42852">
    <property type="entry name" value="THIOL:DISULFIDE INTERCHANGE PROTEIN DSBE"/>
    <property type="match status" value="1"/>
</dbReference>
<dbReference type="Pfam" id="PF13905">
    <property type="entry name" value="Thioredoxin_8"/>
    <property type="match status" value="1"/>
</dbReference>
<evidence type="ECO:0000313" key="7">
    <source>
        <dbReference type="Proteomes" id="UP000045051"/>
    </source>
</evidence>
<evidence type="ECO:0000256" key="2">
    <source>
        <dbReference type="ARBA" id="ARBA00022748"/>
    </source>
</evidence>
<dbReference type="Proteomes" id="UP000045051">
    <property type="component" value="Unassembled WGS sequence"/>
</dbReference>
<evidence type="ECO:0000256" key="1">
    <source>
        <dbReference type="ARBA" id="ARBA00004196"/>
    </source>
</evidence>
<dbReference type="PROSITE" id="PS51352">
    <property type="entry name" value="THIOREDOXIN_2"/>
    <property type="match status" value="1"/>
</dbReference>
<proteinExistence type="predicted"/>
<dbReference type="EMBL" id="CDOI01000134">
    <property type="protein sequence ID" value="CEN45557.1"/>
    <property type="molecule type" value="Genomic_DNA"/>
</dbReference>
<dbReference type="InterPro" id="IPR050553">
    <property type="entry name" value="Thioredoxin_ResA/DsbE_sf"/>
</dbReference>
<organism evidence="6 7">
    <name type="scientific">Capnocytophaga canis</name>
    <dbReference type="NCBI Taxonomy" id="1848903"/>
    <lineage>
        <taxon>Bacteria</taxon>
        <taxon>Pseudomonadati</taxon>
        <taxon>Bacteroidota</taxon>
        <taxon>Flavobacteriia</taxon>
        <taxon>Flavobacteriales</taxon>
        <taxon>Flavobacteriaceae</taxon>
        <taxon>Capnocytophaga</taxon>
    </lineage>
</organism>
<evidence type="ECO:0000259" key="5">
    <source>
        <dbReference type="PROSITE" id="PS51352"/>
    </source>
</evidence>
<accession>A0A0B7I632</accession>
<dbReference type="PANTHER" id="PTHR42852:SF6">
    <property type="entry name" value="THIOL:DISULFIDE INTERCHANGE PROTEIN DSBE"/>
    <property type="match status" value="1"/>
</dbReference>
<name>A0A0B7I632_9FLAO</name>
<sequence>MKKFIVFISLIILISCSDQNNSIAEQIKTNSSVLILKKFHPTEKYYFSKYHYTLTLDAPVEVINPNSFIRQKYTNFKGNSDTISITNESKVMIAKVTHSPFISNTYYLKAGDTLVVDFSDLRNIKEYYQSKNALQGDIEPIYVKDSIDIQVMFSNDKQQRKANHLKDSLRLVENERKLDSLFAQNLVTSFIYDARKLSYFYSRKTKNIDINDESHLKHDSIIGIRAYQSYVKSFTAKKFTIKLTSSDYEVFYEPLSMFDAVYDSNFYGENVKEFLLYESLKNMQHKTSFTDVKLRLDKFNKVTKDSLLITELKNSFLLDFDELITDKNNIHFIDYQKQTTTLSKLLEANQGKVVYVDFWASWCTPCRKQMPFSKKLHHKYGDKVVFVYISIDTDFDKWQKAVAQEQLAIDGNNLFAVNYPKANFYKELNLSSIPRYLLFDKQGKLVHKNAPQPDSQEIQKELEELLE</sequence>
<keyword evidence="3" id="KW-1015">Disulfide bond</keyword>